<dbReference type="AlphaFoldDB" id="A0A918KKJ3"/>
<feature type="domain" description="GFO/IDH/MocA-like oxidoreductase" evidence="3">
    <location>
        <begin position="146"/>
        <end position="282"/>
    </location>
</feature>
<dbReference type="Gene3D" id="3.40.50.720">
    <property type="entry name" value="NAD(P)-binding Rossmann-like Domain"/>
    <property type="match status" value="1"/>
</dbReference>
<evidence type="ECO:0000259" key="2">
    <source>
        <dbReference type="Pfam" id="PF01408"/>
    </source>
</evidence>
<dbReference type="SUPFAM" id="SSF55347">
    <property type="entry name" value="Glyceraldehyde-3-phosphate dehydrogenase-like, C-terminal domain"/>
    <property type="match status" value="1"/>
</dbReference>
<proteinExistence type="predicted"/>
<dbReference type="PANTHER" id="PTHR43818">
    <property type="entry name" value="BCDNA.GH03377"/>
    <property type="match status" value="1"/>
</dbReference>
<dbReference type="EMBL" id="BMXR01000009">
    <property type="protein sequence ID" value="GGX65092.1"/>
    <property type="molecule type" value="Genomic_DNA"/>
</dbReference>
<keyword evidence="5" id="KW-1185">Reference proteome</keyword>
<dbReference type="InterPro" id="IPR055170">
    <property type="entry name" value="GFO_IDH_MocA-like_dom"/>
</dbReference>
<dbReference type="PANTHER" id="PTHR43818:SF11">
    <property type="entry name" value="BCDNA.GH03377"/>
    <property type="match status" value="1"/>
</dbReference>
<evidence type="ECO:0000313" key="4">
    <source>
        <dbReference type="EMBL" id="GGX65092.1"/>
    </source>
</evidence>
<dbReference type="Pfam" id="PF22725">
    <property type="entry name" value="GFO_IDH_MocA_C3"/>
    <property type="match status" value="1"/>
</dbReference>
<reference evidence="4" key="2">
    <citation type="submission" date="2020-09" db="EMBL/GenBank/DDBJ databases">
        <authorList>
            <person name="Sun Q."/>
            <person name="Kim S."/>
        </authorList>
    </citation>
    <scope>NUCLEOTIDE SEQUENCE</scope>
    <source>
        <strain evidence="4">KCTC 22169</strain>
    </source>
</reference>
<dbReference type="RefSeq" id="WP_189611295.1">
    <property type="nucleotide sequence ID" value="NZ_BMXR01000009.1"/>
</dbReference>
<protein>
    <submittedName>
        <fullName evidence="4">Myo-inositol 2-dehydrogenase</fullName>
    </submittedName>
</protein>
<organism evidence="4 5">
    <name type="scientific">Saccharospirillum salsuginis</name>
    <dbReference type="NCBI Taxonomy" id="418750"/>
    <lineage>
        <taxon>Bacteria</taxon>
        <taxon>Pseudomonadati</taxon>
        <taxon>Pseudomonadota</taxon>
        <taxon>Gammaproteobacteria</taxon>
        <taxon>Oceanospirillales</taxon>
        <taxon>Saccharospirillaceae</taxon>
        <taxon>Saccharospirillum</taxon>
    </lineage>
</organism>
<dbReference type="Proteomes" id="UP000626148">
    <property type="component" value="Unassembled WGS sequence"/>
</dbReference>
<dbReference type="InterPro" id="IPR050463">
    <property type="entry name" value="Gfo/Idh/MocA_oxidrdct_glycsds"/>
</dbReference>
<keyword evidence="1" id="KW-0560">Oxidoreductase</keyword>
<evidence type="ECO:0000256" key="1">
    <source>
        <dbReference type="ARBA" id="ARBA00023002"/>
    </source>
</evidence>
<gene>
    <name evidence="4" type="ORF">GCM10007392_36200</name>
</gene>
<dbReference type="InterPro" id="IPR000683">
    <property type="entry name" value="Gfo/Idh/MocA-like_OxRdtase_N"/>
</dbReference>
<evidence type="ECO:0000313" key="5">
    <source>
        <dbReference type="Proteomes" id="UP000626148"/>
    </source>
</evidence>
<comment type="caution">
    <text evidence="4">The sequence shown here is derived from an EMBL/GenBank/DDBJ whole genome shotgun (WGS) entry which is preliminary data.</text>
</comment>
<dbReference type="InterPro" id="IPR036291">
    <property type="entry name" value="NAD(P)-bd_dom_sf"/>
</dbReference>
<dbReference type="Pfam" id="PF01408">
    <property type="entry name" value="GFO_IDH_MocA"/>
    <property type="match status" value="1"/>
</dbReference>
<feature type="domain" description="Gfo/Idh/MocA-like oxidoreductase N-terminal" evidence="2">
    <location>
        <begin position="11"/>
        <end position="137"/>
    </location>
</feature>
<reference evidence="4" key="1">
    <citation type="journal article" date="2014" name="Int. J. Syst. Evol. Microbiol.">
        <title>Complete genome sequence of Corynebacterium casei LMG S-19264T (=DSM 44701T), isolated from a smear-ripened cheese.</title>
        <authorList>
            <consortium name="US DOE Joint Genome Institute (JGI-PGF)"/>
            <person name="Walter F."/>
            <person name="Albersmeier A."/>
            <person name="Kalinowski J."/>
            <person name="Ruckert C."/>
        </authorList>
    </citation>
    <scope>NUCLEOTIDE SEQUENCE</scope>
    <source>
        <strain evidence="4">KCTC 22169</strain>
    </source>
</reference>
<dbReference type="GO" id="GO:0000166">
    <property type="term" value="F:nucleotide binding"/>
    <property type="evidence" value="ECO:0007669"/>
    <property type="project" value="InterPro"/>
</dbReference>
<sequence length="380" mass="41388">MTSTQATDKTLRIGLVGTGFMGKAHAIAYHAAPTVFPLSASVTCELLAEVTADLAEQKARELGFRRATDNWRALVRDDRVDVVDICSPNFLHKDMALAAIAAGKHVYCEKPLALNATDALEMTLAAETAGVKTLVGFNYAKNPAAQLAKEIIAAGEIGEVVHFRGTHNEDYLADPNVPHSWRLKREFSGSGTLGDMGSHIINMAQYLVGGISEVSGDLKTVIPQRPVAGNPGAFAEVENEDQAHCLVRFDNGAQGTLETSRIAWGRKMGLTYEVTGTRGSLVFDQERMSELKLYTATDPGHRAGFRTLLIGPDHPDYAHFCVGPGHGIGYNDQKAIEVRDLVEGIVNDRPLWPDFRAAFEVNRVIDAIEQSHAEGRWIRL</sequence>
<accession>A0A918KKJ3</accession>
<name>A0A918KKJ3_9GAMM</name>
<evidence type="ECO:0000259" key="3">
    <source>
        <dbReference type="Pfam" id="PF22725"/>
    </source>
</evidence>
<dbReference type="GO" id="GO:0016491">
    <property type="term" value="F:oxidoreductase activity"/>
    <property type="evidence" value="ECO:0007669"/>
    <property type="project" value="UniProtKB-KW"/>
</dbReference>
<dbReference type="SUPFAM" id="SSF51735">
    <property type="entry name" value="NAD(P)-binding Rossmann-fold domains"/>
    <property type="match status" value="1"/>
</dbReference>
<dbReference type="Gene3D" id="3.30.360.10">
    <property type="entry name" value="Dihydrodipicolinate Reductase, domain 2"/>
    <property type="match status" value="1"/>
</dbReference>